<proteinExistence type="inferred from homology"/>
<dbReference type="SUPFAM" id="SSF49899">
    <property type="entry name" value="Concanavalin A-like lectins/glucanases"/>
    <property type="match status" value="1"/>
</dbReference>
<evidence type="ECO:0000313" key="12">
    <source>
        <dbReference type="RefSeq" id="XP_013880363.1"/>
    </source>
</evidence>
<accession>A0A2I4CK42</accession>
<comment type="subcellular location">
    <subcellularLocation>
        <location evidence="1 9">Secreted</location>
    </subcellularLocation>
</comment>
<keyword evidence="11" id="KW-1185">Reference proteome</keyword>
<evidence type="ECO:0000256" key="7">
    <source>
        <dbReference type="ARBA" id="ARBA00038102"/>
    </source>
</evidence>
<comment type="caution">
    <text evidence="8">Lacks conserved residue(s) required for the propagation of feature annotation.</text>
</comment>
<dbReference type="Proteomes" id="UP000192220">
    <property type="component" value="Unplaced"/>
</dbReference>
<feature type="signal peptide" evidence="9">
    <location>
        <begin position="1"/>
        <end position="25"/>
    </location>
</feature>
<evidence type="ECO:0000256" key="2">
    <source>
        <dbReference type="ARBA" id="ARBA00022525"/>
    </source>
</evidence>
<evidence type="ECO:0000256" key="6">
    <source>
        <dbReference type="ARBA" id="ARBA00023157"/>
    </source>
</evidence>
<feature type="domain" description="Pentraxin (PTX)" evidence="10">
    <location>
        <begin position="23"/>
        <end position="155"/>
    </location>
</feature>
<feature type="chain" id="PRO_5013984472" description="Pentraxin family member" evidence="9">
    <location>
        <begin position="26"/>
        <end position="155"/>
    </location>
</feature>
<gene>
    <name evidence="12" type="primary">LOC106529466</name>
</gene>
<keyword evidence="3 9" id="KW-0479">Metal-binding</keyword>
<organism evidence="11 12">
    <name type="scientific">Austrofundulus limnaeus</name>
    <name type="common">Annual killifish</name>
    <dbReference type="NCBI Taxonomy" id="52670"/>
    <lineage>
        <taxon>Eukaryota</taxon>
        <taxon>Metazoa</taxon>
        <taxon>Chordata</taxon>
        <taxon>Craniata</taxon>
        <taxon>Vertebrata</taxon>
        <taxon>Euteleostomi</taxon>
        <taxon>Actinopterygii</taxon>
        <taxon>Neopterygii</taxon>
        <taxon>Teleostei</taxon>
        <taxon>Neoteleostei</taxon>
        <taxon>Acanthomorphata</taxon>
        <taxon>Ovalentaria</taxon>
        <taxon>Atherinomorphae</taxon>
        <taxon>Cyprinodontiformes</taxon>
        <taxon>Rivulidae</taxon>
        <taxon>Austrofundulus</taxon>
    </lineage>
</organism>
<feature type="non-terminal residue" evidence="12">
    <location>
        <position position="1"/>
    </location>
</feature>
<evidence type="ECO:0000313" key="11">
    <source>
        <dbReference type="Proteomes" id="UP000192220"/>
    </source>
</evidence>
<dbReference type="InParanoid" id="A0A2I4CK42"/>
<protein>
    <recommendedName>
        <fullName evidence="9">Pentraxin family member</fullName>
    </recommendedName>
</protein>
<dbReference type="Pfam" id="PF00354">
    <property type="entry name" value="Pentaxin"/>
    <property type="match status" value="1"/>
</dbReference>
<dbReference type="PANTHER" id="PTHR45869:SF7">
    <property type="entry name" value="C-REACTIVE PROTEIN"/>
    <property type="match status" value="1"/>
</dbReference>
<evidence type="ECO:0000256" key="9">
    <source>
        <dbReference type="RuleBase" id="RU362112"/>
    </source>
</evidence>
<evidence type="ECO:0000256" key="1">
    <source>
        <dbReference type="ARBA" id="ARBA00004613"/>
    </source>
</evidence>
<evidence type="ECO:0000259" key="10">
    <source>
        <dbReference type="PROSITE" id="PS51828"/>
    </source>
</evidence>
<keyword evidence="2" id="KW-0964">Secreted</keyword>
<evidence type="ECO:0000256" key="3">
    <source>
        <dbReference type="ARBA" id="ARBA00022723"/>
    </source>
</evidence>
<dbReference type="GO" id="GO:0005576">
    <property type="term" value="C:extracellular region"/>
    <property type="evidence" value="ECO:0007669"/>
    <property type="project" value="UniProtKB-SubCell"/>
</dbReference>
<dbReference type="PRINTS" id="PR00895">
    <property type="entry name" value="PENTAXIN"/>
</dbReference>
<evidence type="ECO:0000256" key="4">
    <source>
        <dbReference type="ARBA" id="ARBA00022729"/>
    </source>
</evidence>
<dbReference type="InterPro" id="IPR001759">
    <property type="entry name" value="PTX_dom"/>
</dbReference>
<dbReference type="SMART" id="SM00159">
    <property type="entry name" value="PTX"/>
    <property type="match status" value="1"/>
</dbReference>
<dbReference type="OrthoDB" id="547680at2759"/>
<dbReference type="InterPro" id="IPR013320">
    <property type="entry name" value="ConA-like_dom_sf"/>
</dbReference>
<dbReference type="GO" id="GO:0046872">
    <property type="term" value="F:metal ion binding"/>
    <property type="evidence" value="ECO:0007669"/>
    <property type="project" value="UniProtKB-KW"/>
</dbReference>
<dbReference type="STRING" id="52670.A0A2I4CK42"/>
<evidence type="ECO:0000256" key="8">
    <source>
        <dbReference type="PROSITE-ProRule" id="PRU01172"/>
    </source>
</evidence>
<dbReference type="InterPro" id="IPR051005">
    <property type="entry name" value="Pentraxin_domain"/>
</dbReference>
<comment type="similarity">
    <text evidence="7 9">Belongs to the pentraxin family.</text>
</comment>
<dbReference type="PROSITE" id="PS51828">
    <property type="entry name" value="PTX_2"/>
    <property type="match status" value="1"/>
</dbReference>
<dbReference type="RefSeq" id="XP_013880363.1">
    <property type="nucleotide sequence ID" value="XM_014024909.1"/>
</dbReference>
<comment type="cofactor">
    <cofactor evidence="9">
        <name>Ca(2+)</name>
        <dbReference type="ChEBI" id="CHEBI:29108"/>
    </cofactor>
    <text evidence="9">Binds 2 calcium ions per subunit.</text>
</comment>
<dbReference type="GeneID" id="106529466"/>
<keyword evidence="5 9" id="KW-0106">Calcium</keyword>
<dbReference type="PANTHER" id="PTHR45869">
    <property type="entry name" value="C-REACTIVE PROTEIN-RELATED"/>
    <property type="match status" value="1"/>
</dbReference>
<keyword evidence="4 9" id="KW-0732">Signal</keyword>
<dbReference type="AlphaFoldDB" id="A0A2I4CK42"/>
<name>A0A2I4CK42_AUSLI</name>
<keyword evidence="6" id="KW-1015">Disulfide bond</keyword>
<reference evidence="12" key="1">
    <citation type="submission" date="2025-08" db="UniProtKB">
        <authorList>
            <consortium name="RefSeq"/>
        </authorList>
    </citation>
    <scope>IDENTIFICATION</scope>
    <source>
        <strain evidence="12">Quisiro</strain>
        <tissue evidence="12">Liver</tissue>
    </source>
</reference>
<dbReference type="KEGG" id="alim:106529466"/>
<comment type="subunit">
    <text evidence="9">Homopentamer. Pentaxin (or pentraxin) have a discoid arrangement of 5 non-covalently bound subunits.</text>
</comment>
<evidence type="ECO:0000256" key="5">
    <source>
        <dbReference type="ARBA" id="ARBA00022837"/>
    </source>
</evidence>
<sequence>PARKSVKKTLLFILISRFFTDLSNKMFTFPQETNTAHVRLITSRQDLRAVTVCFRSFTELRKEHPLFSLSLRSEANGFLIYKMDTPGLFHVWVRNKQTSIEEQDYKLNRWTSICGTWDAESGLGQLWVDGKPSSRKYIISGSNINEPMIIVLGQV</sequence>
<dbReference type="Gene3D" id="2.60.120.200">
    <property type="match status" value="1"/>
</dbReference>